<dbReference type="PROSITE" id="PS00211">
    <property type="entry name" value="ABC_TRANSPORTER_1"/>
    <property type="match status" value="1"/>
</dbReference>
<comment type="caution">
    <text evidence="8">The sequence shown here is derived from an EMBL/GenBank/DDBJ whole genome shotgun (WGS) entry which is preliminary data.</text>
</comment>
<dbReference type="NCBIfam" id="TIGR01189">
    <property type="entry name" value="ccmA"/>
    <property type="match status" value="1"/>
</dbReference>
<organism evidence="8 9">
    <name type="scientific">Halovibrio salipaludis</name>
    <dbReference type="NCBI Taxonomy" id="2032626"/>
    <lineage>
        <taxon>Bacteria</taxon>
        <taxon>Pseudomonadati</taxon>
        <taxon>Pseudomonadota</taxon>
        <taxon>Gammaproteobacteria</taxon>
        <taxon>Oceanospirillales</taxon>
        <taxon>Halomonadaceae</taxon>
        <taxon>Halovibrio</taxon>
    </lineage>
</organism>
<protein>
    <submittedName>
        <fullName evidence="8">Heme ABC transporter ATP-binding protein CcmA</fullName>
    </submittedName>
</protein>
<evidence type="ECO:0000313" key="9">
    <source>
        <dbReference type="Proteomes" id="UP000218896"/>
    </source>
</evidence>
<evidence type="ECO:0000256" key="5">
    <source>
        <dbReference type="ARBA" id="ARBA00022967"/>
    </source>
</evidence>
<dbReference type="Gene3D" id="3.40.50.300">
    <property type="entry name" value="P-loop containing nucleotide triphosphate hydrolases"/>
    <property type="match status" value="1"/>
</dbReference>
<keyword evidence="3" id="KW-0201">Cytochrome c-type biogenesis</keyword>
<name>A0A2A2FA10_9GAMM</name>
<evidence type="ECO:0000256" key="1">
    <source>
        <dbReference type="ARBA" id="ARBA00022448"/>
    </source>
</evidence>
<dbReference type="PROSITE" id="PS50893">
    <property type="entry name" value="ABC_TRANSPORTER_2"/>
    <property type="match status" value="1"/>
</dbReference>
<evidence type="ECO:0000259" key="7">
    <source>
        <dbReference type="PROSITE" id="PS50893"/>
    </source>
</evidence>
<sequence>MTSTLLEARQIHCERDDRPLFSGLDFRVGSGELWRIAGPNGAGKTTLLRILAGLNPAFEGELLWQGEPVHRVRTQYQANLLFLGHSAGVSSSLTAYENLAGWQAMRTPAVPEQVMAALADAGLGGYEDLPAAQLSAGQQRRVALARLYLSSAPLWILDEAFTAVDREAVAQLEALLANRVRAGGAVILTTHHSLALEGVRVLTLGEGHDAL</sequence>
<dbReference type="Pfam" id="PF00005">
    <property type="entry name" value="ABC_tran"/>
    <property type="match status" value="1"/>
</dbReference>
<dbReference type="InterPro" id="IPR027417">
    <property type="entry name" value="P-loop_NTPase"/>
</dbReference>
<dbReference type="SMART" id="SM00382">
    <property type="entry name" value="AAA"/>
    <property type="match status" value="1"/>
</dbReference>
<keyword evidence="1" id="KW-0813">Transport</keyword>
<gene>
    <name evidence="8" type="ORF">CK501_07520</name>
</gene>
<feature type="domain" description="ABC transporter" evidence="7">
    <location>
        <begin position="6"/>
        <end position="211"/>
    </location>
</feature>
<evidence type="ECO:0000256" key="4">
    <source>
        <dbReference type="ARBA" id="ARBA00022840"/>
    </source>
</evidence>
<dbReference type="GO" id="GO:0016887">
    <property type="term" value="F:ATP hydrolysis activity"/>
    <property type="evidence" value="ECO:0007669"/>
    <property type="project" value="InterPro"/>
</dbReference>
<evidence type="ECO:0000256" key="2">
    <source>
        <dbReference type="ARBA" id="ARBA00022741"/>
    </source>
</evidence>
<dbReference type="GO" id="GO:0017004">
    <property type="term" value="P:cytochrome complex assembly"/>
    <property type="evidence" value="ECO:0007669"/>
    <property type="project" value="UniProtKB-KW"/>
</dbReference>
<dbReference type="NCBIfam" id="NF010061">
    <property type="entry name" value="PRK13538.1"/>
    <property type="match status" value="1"/>
</dbReference>
<keyword evidence="4 8" id="KW-0067">ATP-binding</keyword>
<dbReference type="SUPFAM" id="SSF52540">
    <property type="entry name" value="P-loop containing nucleoside triphosphate hydrolases"/>
    <property type="match status" value="1"/>
</dbReference>
<dbReference type="PANTHER" id="PTHR43499:SF1">
    <property type="entry name" value="ABC TRANSPORTER I FAMILY MEMBER 1"/>
    <property type="match status" value="1"/>
</dbReference>
<dbReference type="InterPro" id="IPR005895">
    <property type="entry name" value="ABC_transptr_haem_export_CcmA"/>
</dbReference>
<evidence type="ECO:0000313" key="8">
    <source>
        <dbReference type="EMBL" id="PAU81383.1"/>
    </source>
</evidence>
<evidence type="ECO:0000256" key="6">
    <source>
        <dbReference type="ARBA" id="ARBA00023136"/>
    </source>
</evidence>
<dbReference type="GO" id="GO:0005524">
    <property type="term" value="F:ATP binding"/>
    <property type="evidence" value="ECO:0007669"/>
    <property type="project" value="UniProtKB-KW"/>
</dbReference>
<evidence type="ECO:0000256" key="3">
    <source>
        <dbReference type="ARBA" id="ARBA00022748"/>
    </source>
</evidence>
<keyword evidence="2" id="KW-0547">Nucleotide-binding</keyword>
<keyword evidence="6" id="KW-0472">Membrane</keyword>
<dbReference type="RefSeq" id="WP_095617105.1">
    <property type="nucleotide sequence ID" value="NZ_NSKD01000002.1"/>
</dbReference>
<dbReference type="InterPro" id="IPR003439">
    <property type="entry name" value="ABC_transporter-like_ATP-bd"/>
</dbReference>
<dbReference type="Proteomes" id="UP000218896">
    <property type="component" value="Unassembled WGS sequence"/>
</dbReference>
<dbReference type="EMBL" id="NSKD01000002">
    <property type="protein sequence ID" value="PAU81383.1"/>
    <property type="molecule type" value="Genomic_DNA"/>
</dbReference>
<dbReference type="GO" id="GO:0022857">
    <property type="term" value="F:transmembrane transporter activity"/>
    <property type="evidence" value="ECO:0007669"/>
    <property type="project" value="InterPro"/>
</dbReference>
<keyword evidence="9" id="KW-1185">Reference proteome</keyword>
<keyword evidence="5" id="KW-1278">Translocase</keyword>
<dbReference type="InterPro" id="IPR003593">
    <property type="entry name" value="AAA+_ATPase"/>
</dbReference>
<dbReference type="OrthoDB" id="9800654at2"/>
<dbReference type="InterPro" id="IPR017871">
    <property type="entry name" value="ABC_transporter-like_CS"/>
</dbReference>
<proteinExistence type="predicted"/>
<dbReference type="PANTHER" id="PTHR43499">
    <property type="entry name" value="ABC TRANSPORTER I FAMILY MEMBER 1"/>
    <property type="match status" value="1"/>
</dbReference>
<reference evidence="8 9" key="1">
    <citation type="submission" date="2017-08" db="EMBL/GenBank/DDBJ databases">
        <title>Halovibrio sewagensis sp. nov., isolated from wastewater of high salinity.</title>
        <authorList>
            <person name="Dong X."/>
            <person name="Zhang G."/>
        </authorList>
    </citation>
    <scope>NUCLEOTIDE SEQUENCE [LARGE SCALE GENOMIC DNA]</scope>
    <source>
        <strain evidence="8 9">YL5-2</strain>
    </source>
</reference>
<dbReference type="AlphaFoldDB" id="A0A2A2FA10"/>
<accession>A0A2A2FA10</accession>